<name>A0A3B0UQ07_9ZZZZ</name>
<dbReference type="EMBL" id="UOET01000240">
    <property type="protein sequence ID" value="VAW28442.1"/>
    <property type="molecule type" value="Genomic_DNA"/>
</dbReference>
<gene>
    <name evidence="1" type="ORF">MNBD_BACTEROID07-922</name>
</gene>
<reference evidence="1" key="1">
    <citation type="submission" date="2018-06" db="EMBL/GenBank/DDBJ databases">
        <authorList>
            <person name="Zhirakovskaya E."/>
        </authorList>
    </citation>
    <scope>NUCLEOTIDE SEQUENCE</scope>
</reference>
<proteinExistence type="predicted"/>
<evidence type="ECO:0000313" key="1">
    <source>
        <dbReference type="EMBL" id="VAW28442.1"/>
    </source>
</evidence>
<accession>A0A3B0UQ07</accession>
<protein>
    <submittedName>
        <fullName evidence="1">Uncharacterized protein</fullName>
    </submittedName>
</protein>
<dbReference type="AlphaFoldDB" id="A0A3B0UQ07"/>
<sequence>MEANIQNIKIELIQWLTTLDDKSLLQKIIDLRNHQTKDWWNEISDAEKASIKKGISDAENGKLNSHSEARKIYEKWL</sequence>
<organism evidence="1">
    <name type="scientific">hydrothermal vent metagenome</name>
    <dbReference type="NCBI Taxonomy" id="652676"/>
    <lineage>
        <taxon>unclassified sequences</taxon>
        <taxon>metagenomes</taxon>
        <taxon>ecological metagenomes</taxon>
    </lineage>
</organism>